<keyword evidence="4" id="KW-1003">Cell membrane</keyword>
<dbReference type="Gene3D" id="2.30.330.10">
    <property type="entry name" value="SpoA-like"/>
    <property type="match status" value="1"/>
</dbReference>
<keyword evidence="7" id="KW-0472">Membrane</keyword>
<comment type="subcellular location">
    <subcellularLocation>
        <location evidence="1">Cell membrane</location>
        <topology evidence="1">Peripheral membrane protein</topology>
        <orientation evidence="1">Cytoplasmic side</orientation>
    </subcellularLocation>
</comment>
<evidence type="ECO:0000259" key="9">
    <source>
        <dbReference type="Pfam" id="PF01052"/>
    </source>
</evidence>
<evidence type="ECO:0000313" key="10">
    <source>
        <dbReference type="EMBL" id="MBC2768498.1"/>
    </source>
</evidence>
<evidence type="ECO:0000256" key="2">
    <source>
        <dbReference type="ARBA" id="ARBA00009226"/>
    </source>
</evidence>
<dbReference type="PANTHER" id="PTHR43484:SF1">
    <property type="entry name" value="FLAGELLAR MOTOR SWITCH PROTEIN FLIN"/>
    <property type="match status" value="1"/>
</dbReference>
<dbReference type="AlphaFoldDB" id="A0A842HLT8"/>
<evidence type="ECO:0000256" key="6">
    <source>
        <dbReference type="ARBA" id="ARBA00022779"/>
    </source>
</evidence>
<evidence type="ECO:0000256" key="8">
    <source>
        <dbReference type="SAM" id="MobiDB-lite"/>
    </source>
</evidence>
<dbReference type="Pfam" id="PF01052">
    <property type="entry name" value="FliMN_C"/>
    <property type="match status" value="1"/>
</dbReference>
<dbReference type="Proteomes" id="UP000545386">
    <property type="component" value="Unassembled WGS sequence"/>
</dbReference>
<dbReference type="NCBIfam" id="TIGR02480">
    <property type="entry name" value="fliN"/>
    <property type="match status" value="1"/>
</dbReference>
<proteinExistence type="inferred from homology"/>
<evidence type="ECO:0000256" key="1">
    <source>
        <dbReference type="ARBA" id="ARBA00004413"/>
    </source>
</evidence>
<feature type="region of interest" description="Disordered" evidence="8">
    <location>
        <begin position="1"/>
        <end position="105"/>
    </location>
</feature>
<dbReference type="GO" id="GO:0005886">
    <property type="term" value="C:plasma membrane"/>
    <property type="evidence" value="ECO:0007669"/>
    <property type="project" value="UniProtKB-SubCell"/>
</dbReference>
<evidence type="ECO:0000256" key="3">
    <source>
        <dbReference type="ARBA" id="ARBA00021897"/>
    </source>
</evidence>
<sequence>MTDPTQDPDKENAANNGLSDQDPAQAGGLSEELDDDWAAALSEQAAASRSPTQADGLQDDMDDWAAALAEQTAATQSGVAEDQDTAGASAGNDFSSPEPAAPVATPAAQQVFQPLIGSGTGGNSDIDLIMDIPVQLSVELGRTKLTIKNILQLGQGSVVELDGLAGEPMDIFVNGYLIAQGEVVVVDDKYGIRLTDIITPSDRLHRLNSRR</sequence>
<reference evidence="10 11" key="1">
    <citation type="submission" date="2020-08" db="EMBL/GenBank/DDBJ databases">
        <title>Paraeoetvoesia sp. YC-7-48 draft genome sequence.</title>
        <authorList>
            <person name="Yao L."/>
        </authorList>
    </citation>
    <scope>NUCLEOTIDE SEQUENCE [LARGE SCALE GENOMIC DNA]</scope>
    <source>
        <strain evidence="11">YC-7-48</strain>
    </source>
</reference>
<keyword evidence="10" id="KW-0282">Flagellum</keyword>
<evidence type="ECO:0000256" key="4">
    <source>
        <dbReference type="ARBA" id="ARBA00022475"/>
    </source>
</evidence>
<dbReference type="InterPro" id="IPR001543">
    <property type="entry name" value="FliN-like_C"/>
</dbReference>
<feature type="compositionally biased region" description="Low complexity" evidence="8">
    <location>
        <begin position="38"/>
        <end position="50"/>
    </location>
</feature>
<name>A0A842HLT8_9BURK</name>
<dbReference type="RefSeq" id="WP_185778338.1">
    <property type="nucleotide sequence ID" value="NZ_JACJUU010000001.1"/>
</dbReference>
<dbReference type="GO" id="GO:0006935">
    <property type="term" value="P:chemotaxis"/>
    <property type="evidence" value="ECO:0007669"/>
    <property type="project" value="UniProtKB-KW"/>
</dbReference>
<comment type="caution">
    <text evidence="10">The sequence shown here is derived from an EMBL/GenBank/DDBJ whole genome shotgun (WGS) entry which is preliminary data.</text>
</comment>
<dbReference type="GO" id="GO:0003774">
    <property type="term" value="F:cytoskeletal motor activity"/>
    <property type="evidence" value="ECO:0007669"/>
    <property type="project" value="InterPro"/>
</dbReference>
<protein>
    <recommendedName>
        <fullName evidence="3">Flagellar motor switch protein FliN</fullName>
    </recommendedName>
</protein>
<accession>A0A842HLT8</accession>
<feature type="domain" description="Flagellar motor switch protein FliN-like C-terminal" evidence="9">
    <location>
        <begin position="128"/>
        <end position="198"/>
    </location>
</feature>
<gene>
    <name evidence="10" type="primary">fliN</name>
    <name evidence="10" type="ORF">GTU67_01045</name>
</gene>
<keyword evidence="11" id="KW-1185">Reference proteome</keyword>
<keyword evidence="10" id="KW-0969">Cilium</keyword>
<organism evidence="10 11">
    <name type="scientific">Pusillimonas minor</name>
    <dbReference type="NCBI Taxonomy" id="2697024"/>
    <lineage>
        <taxon>Bacteria</taxon>
        <taxon>Pseudomonadati</taxon>
        <taxon>Pseudomonadota</taxon>
        <taxon>Betaproteobacteria</taxon>
        <taxon>Burkholderiales</taxon>
        <taxon>Alcaligenaceae</taxon>
        <taxon>Pusillimonas</taxon>
    </lineage>
</organism>
<keyword evidence="10" id="KW-0966">Cell projection</keyword>
<dbReference type="InterPro" id="IPR051469">
    <property type="entry name" value="FliN/MopA/SpaO"/>
</dbReference>
<dbReference type="InterPro" id="IPR012826">
    <property type="entry name" value="FliN"/>
</dbReference>
<dbReference type="InterPro" id="IPR001172">
    <property type="entry name" value="FliN_T3SS_HrcQb"/>
</dbReference>
<dbReference type="GO" id="GO:0009425">
    <property type="term" value="C:bacterial-type flagellum basal body"/>
    <property type="evidence" value="ECO:0007669"/>
    <property type="project" value="InterPro"/>
</dbReference>
<dbReference type="PRINTS" id="PR00956">
    <property type="entry name" value="FLGMOTORFLIN"/>
</dbReference>
<evidence type="ECO:0000256" key="7">
    <source>
        <dbReference type="ARBA" id="ARBA00023136"/>
    </source>
</evidence>
<dbReference type="InterPro" id="IPR036429">
    <property type="entry name" value="SpoA-like_sf"/>
</dbReference>
<dbReference type="EMBL" id="JACJUU010000001">
    <property type="protein sequence ID" value="MBC2768498.1"/>
    <property type="molecule type" value="Genomic_DNA"/>
</dbReference>
<feature type="compositionally biased region" description="Low complexity" evidence="8">
    <location>
        <begin position="65"/>
        <end position="76"/>
    </location>
</feature>
<keyword evidence="6" id="KW-0283">Flagellar rotation</keyword>
<comment type="similarity">
    <text evidence="2">Belongs to the FliN/MopA/SpaO family.</text>
</comment>
<keyword evidence="5" id="KW-0145">Chemotaxis</keyword>
<evidence type="ECO:0000313" key="11">
    <source>
        <dbReference type="Proteomes" id="UP000545386"/>
    </source>
</evidence>
<evidence type="ECO:0000256" key="5">
    <source>
        <dbReference type="ARBA" id="ARBA00022500"/>
    </source>
</evidence>
<dbReference type="PANTHER" id="PTHR43484">
    <property type="match status" value="1"/>
</dbReference>
<dbReference type="SUPFAM" id="SSF101801">
    <property type="entry name" value="Surface presentation of antigens (SPOA)"/>
    <property type="match status" value="1"/>
</dbReference>
<dbReference type="GO" id="GO:0071973">
    <property type="term" value="P:bacterial-type flagellum-dependent cell motility"/>
    <property type="evidence" value="ECO:0007669"/>
    <property type="project" value="InterPro"/>
</dbReference>